<dbReference type="Proteomes" id="UP000000600">
    <property type="component" value="Unassembled WGS sequence"/>
</dbReference>
<keyword evidence="1" id="KW-0472">Membrane</keyword>
<feature type="transmembrane region" description="Helical" evidence="1">
    <location>
        <begin position="824"/>
        <end position="848"/>
    </location>
</feature>
<evidence type="ECO:0000313" key="3">
    <source>
        <dbReference type="Proteomes" id="UP000000600"/>
    </source>
</evidence>
<dbReference type="RefSeq" id="XP_001457875.1">
    <property type="nucleotide sequence ID" value="XM_001457838.1"/>
</dbReference>
<keyword evidence="1" id="KW-0812">Transmembrane</keyword>
<dbReference type="AlphaFoldDB" id="A0E5B1"/>
<dbReference type="OrthoDB" id="308783at2759"/>
<accession>A0E5B1</accession>
<sequence length="870" mass="101812">MQQQVQQPVDKITEIYKELQFIQNESQGQYNKEKLMNQKILLFFGFTHQEVDAFYAHFSETKVIEENEYLKMVRLQKQSKTSYIINTPYSLGNITNRQLCLKQYISRIILFKVLLQFKDCQYHIIVNFDNLQGETQQAQLNQIVDFGLFNFGKLTFKVEKVTLINKGINDQQTSFCLCKDIKKGVQDLRQVFKQQTLRYIFQQNVFYKPSIEKKREDFGPMSFFLVEIMDEFAVQLTKILQNYQDKLLLLQQIPILQDEQDLNKGIISLLKNLNDVLTQSSQYSLEITFQLFKGINEVNESHKKLINGCLSKLNTKLMETFLAEKEISIENLYLPQELVNTQQLEFINKMLKKYVENYFKQKNVSEIKNLSYNIKCWNSYSSLMVESIIQNFKQITKSIQPGPKEERDFGVFLFGKSRVGKSTLINILKNPESLTIEKRISELCYVMKNQFQTEFKIEHGCMSETQNITSMQIGDVWYYDCPGFDDNISQQIRIAHRISLYNYLRKTKKVIGFFLIDSSNRDAQIIKDTIDPIYLLLKDKNQLLQDNQKWASLVLVKSKENTRRDYIENWDEAYHKLLEGKYTFYREMYQNDNLCIEFPKPKKNLSQEQILQQNTHIQQKVLKRINEKKQNEDFQLNFDLQIDSKLFYLYEIVLSMLQKKIEQIVGLLENQINIYIQDCEDTLENKKQLIQSLKIFIGNEINQQNVKEVLKKILEWCKINELFKINSIFLQNTIDDVLQCLMIDDYCQMRKISPIKVDSSKLRKNADKIINIIQNIENIELGLKATFIIGSIAAAVTSLGAALLAEGAGLAATEIIIAQIAQRVAIRAAITGVGGASASTITYIAFIFKQNMLKQRYQSYLYEQDQRINT</sequence>
<keyword evidence="3" id="KW-1185">Reference proteome</keyword>
<evidence type="ECO:0000313" key="2">
    <source>
        <dbReference type="EMBL" id="CAK90478.1"/>
    </source>
</evidence>
<proteinExistence type="predicted"/>
<dbReference type="OMA" id="ISELCYV"/>
<dbReference type="GeneID" id="5043660"/>
<dbReference type="SUPFAM" id="SSF52540">
    <property type="entry name" value="P-loop containing nucleoside triphosphate hydrolases"/>
    <property type="match status" value="1"/>
</dbReference>
<dbReference type="InParanoid" id="A0E5B1"/>
<evidence type="ECO:0000256" key="1">
    <source>
        <dbReference type="SAM" id="Phobius"/>
    </source>
</evidence>
<keyword evidence="1" id="KW-1133">Transmembrane helix</keyword>
<dbReference type="KEGG" id="ptm:GSPATT00023655001"/>
<organism evidence="2 3">
    <name type="scientific">Paramecium tetraurelia</name>
    <dbReference type="NCBI Taxonomy" id="5888"/>
    <lineage>
        <taxon>Eukaryota</taxon>
        <taxon>Sar</taxon>
        <taxon>Alveolata</taxon>
        <taxon>Ciliophora</taxon>
        <taxon>Intramacronucleata</taxon>
        <taxon>Oligohymenophorea</taxon>
        <taxon>Peniculida</taxon>
        <taxon>Parameciidae</taxon>
        <taxon>Paramecium</taxon>
    </lineage>
</organism>
<dbReference type="HOGENOM" id="CLU_340815_0_0_1"/>
<gene>
    <name evidence="2" type="ORF">GSPATT00023655001</name>
</gene>
<protein>
    <submittedName>
        <fullName evidence="2">Uncharacterized protein</fullName>
    </submittedName>
</protein>
<dbReference type="Gene3D" id="3.40.50.300">
    <property type="entry name" value="P-loop containing nucleotide triphosphate hydrolases"/>
    <property type="match status" value="1"/>
</dbReference>
<dbReference type="InterPro" id="IPR027417">
    <property type="entry name" value="P-loop_NTPase"/>
</dbReference>
<dbReference type="EMBL" id="CT868659">
    <property type="protein sequence ID" value="CAK90478.1"/>
    <property type="molecule type" value="Genomic_DNA"/>
</dbReference>
<name>A0E5B1_PARTE</name>
<reference evidence="2 3" key="1">
    <citation type="journal article" date="2006" name="Nature">
        <title>Global trends of whole-genome duplications revealed by the ciliate Paramecium tetraurelia.</title>
        <authorList>
            <consortium name="Genoscope"/>
            <person name="Aury J.-M."/>
            <person name="Jaillon O."/>
            <person name="Duret L."/>
            <person name="Noel B."/>
            <person name="Jubin C."/>
            <person name="Porcel B.M."/>
            <person name="Segurens B."/>
            <person name="Daubin V."/>
            <person name="Anthouard V."/>
            <person name="Aiach N."/>
            <person name="Arnaiz O."/>
            <person name="Billaut A."/>
            <person name="Beisson J."/>
            <person name="Blanc I."/>
            <person name="Bouhouche K."/>
            <person name="Camara F."/>
            <person name="Duharcourt S."/>
            <person name="Guigo R."/>
            <person name="Gogendeau D."/>
            <person name="Katinka M."/>
            <person name="Keller A.-M."/>
            <person name="Kissmehl R."/>
            <person name="Klotz C."/>
            <person name="Koll F."/>
            <person name="Le Moue A."/>
            <person name="Lepere C."/>
            <person name="Malinsky S."/>
            <person name="Nowacki M."/>
            <person name="Nowak J.K."/>
            <person name="Plattner H."/>
            <person name="Poulain J."/>
            <person name="Ruiz F."/>
            <person name="Serrano V."/>
            <person name="Zagulski M."/>
            <person name="Dessen P."/>
            <person name="Betermier M."/>
            <person name="Weissenbach J."/>
            <person name="Scarpelli C."/>
            <person name="Schachter V."/>
            <person name="Sperling L."/>
            <person name="Meyer E."/>
            <person name="Cohen J."/>
            <person name="Wincker P."/>
        </authorList>
    </citation>
    <scope>NUCLEOTIDE SEQUENCE [LARGE SCALE GENOMIC DNA]</scope>
    <source>
        <strain evidence="2 3">Stock d4-2</strain>
    </source>
</reference>